<dbReference type="InterPro" id="IPR014755">
    <property type="entry name" value="Cu-Rt/internalin_Ig-like"/>
</dbReference>
<evidence type="ECO:0000313" key="5">
    <source>
        <dbReference type="EMBL" id="GGR92564.1"/>
    </source>
</evidence>
<dbReference type="EMBL" id="BMTL01000013">
    <property type="protein sequence ID" value="GGR92564.1"/>
    <property type="molecule type" value="Genomic_DNA"/>
</dbReference>
<proteinExistence type="predicted"/>
<reference evidence="5" key="1">
    <citation type="journal article" date="2014" name="Int. J. Syst. Evol. Microbiol.">
        <title>Complete genome sequence of Corynebacterium casei LMG S-19264T (=DSM 44701T), isolated from a smear-ripened cheese.</title>
        <authorList>
            <consortium name="US DOE Joint Genome Institute (JGI-PGF)"/>
            <person name="Walter F."/>
            <person name="Albersmeier A."/>
            <person name="Kalinowski J."/>
            <person name="Ruckert C."/>
        </authorList>
    </citation>
    <scope>NUCLEOTIDE SEQUENCE</scope>
    <source>
        <strain evidence="5">JCM 4386</strain>
    </source>
</reference>
<sequence>MLLLLGGTPAYAHTALEDATPAPGAKVAAGTDVVALTFKDLKSGVPPKIGMVGADGTTVPVGAPVVTGGGTACAAVPPLPVGVVTLTYTVTAGDGDAQTSAFQFEVVDGAKPFEPPSACADLSLPAPDTGGADTVLGLGGANATAVLAGAVAVIAGGGVVAVRRRRRTGLPAEGGAAE</sequence>
<keyword evidence="3" id="KW-0812">Transmembrane</keyword>
<comment type="caution">
    <text evidence="5">The sequence shown here is derived from an EMBL/GenBank/DDBJ whole genome shotgun (WGS) entry which is preliminary data.</text>
</comment>
<dbReference type="InterPro" id="IPR007348">
    <property type="entry name" value="CopC_dom"/>
</dbReference>
<evidence type="ECO:0000256" key="1">
    <source>
        <dbReference type="ARBA" id="ARBA00022729"/>
    </source>
</evidence>
<evidence type="ECO:0000256" key="3">
    <source>
        <dbReference type="SAM" id="Phobius"/>
    </source>
</evidence>
<keyword evidence="3" id="KW-0472">Membrane</keyword>
<dbReference type="InterPro" id="IPR014756">
    <property type="entry name" value="Ig_E-set"/>
</dbReference>
<evidence type="ECO:0000256" key="2">
    <source>
        <dbReference type="ARBA" id="ARBA00023008"/>
    </source>
</evidence>
<evidence type="ECO:0000259" key="4">
    <source>
        <dbReference type="Pfam" id="PF04234"/>
    </source>
</evidence>
<keyword evidence="3" id="KW-1133">Transmembrane helix</keyword>
<dbReference type="Pfam" id="PF04234">
    <property type="entry name" value="CopC"/>
    <property type="match status" value="1"/>
</dbReference>
<keyword evidence="1" id="KW-0732">Signal</keyword>
<gene>
    <name evidence="5" type="ORF">GCM10010269_34470</name>
</gene>
<dbReference type="GO" id="GO:0005507">
    <property type="term" value="F:copper ion binding"/>
    <property type="evidence" value="ECO:0007669"/>
    <property type="project" value="InterPro"/>
</dbReference>
<keyword evidence="6" id="KW-1185">Reference proteome</keyword>
<accession>A0A918L3M5</accession>
<dbReference type="SUPFAM" id="SSF81296">
    <property type="entry name" value="E set domains"/>
    <property type="match status" value="1"/>
</dbReference>
<dbReference type="GO" id="GO:0046688">
    <property type="term" value="P:response to copper ion"/>
    <property type="evidence" value="ECO:0007669"/>
    <property type="project" value="InterPro"/>
</dbReference>
<dbReference type="Gene3D" id="2.60.40.1220">
    <property type="match status" value="1"/>
</dbReference>
<feature type="domain" description="CopC" evidence="4">
    <location>
        <begin position="13"/>
        <end position="106"/>
    </location>
</feature>
<evidence type="ECO:0000313" key="6">
    <source>
        <dbReference type="Proteomes" id="UP000606194"/>
    </source>
</evidence>
<dbReference type="AlphaFoldDB" id="A0A918L3M5"/>
<dbReference type="RefSeq" id="WP_229878132.1">
    <property type="nucleotide sequence ID" value="NZ_BMTL01000013.1"/>
</dbReference>
<dbReference type="Proteomes" id="UP000606194">
    <property type="component" value="Unassembled WGS sequence"/>
</dbReference>
<feature type="transmembrane region" description="Helical" evidence="3">
    <location>
        <begin position="143"/>
        <end position="162"/>
    </location>
</feature>
<keyword evidence="2" id="KW-0186">Copper</keyword>
<organism evidence="5 6">
    <name type="scientific">Streptomyces humidus</name>
    <dbReference type="NCBI Taxonomy" id="52259"/>
    <lineage>
        <taxon>Bacteria</taxon>
        <taxon>Bacillati</taxon>
        <taxon>Actinomycetota</taxon>
        <taxon>Actinomycetes</taxon>
        <taxon>Kitasatosporales</taxon>
        <taxon>Streptomycetaceae</taxon>
        <taxon>Streptomyces</taxon>
    </lineage>
</organism>
<name>A0A918L3M5_9ACTN</name>
<protein>
    <recommendedName>
        <fullName evidence="4">CopC domain-containing protein</fullName>
    </recommendedName>
</protein>
<reference evidence="5" key="2">
    <citation type="submission" date="2020-09" db="EMBL/GenBank/DDBJ databases">
        <authorList>
            <person name="Sun Q."/>
            <person name="Ohkuma M."/>
        </authorList>
    </citation>
    <scope>NUCLEOTIDE SEQUENCE</scope>
    <source>
        <strain evidence="5">JCM 4386</strain>
    </source>
</reference>
<dbReference type="GO" id="GO:0042597">
    <property type="term" value="C:periplasmic space"/>
    <property type="evidence" value="ECO:0007669"/>
    <property type="project" value="InterPro"/>
</dbReference>